<keyword evidence="3" id="KW-1185">Reference proteome</keyword>
<protein>
    <submittedName>
        <fullName evidence="2">Uncharacterized protein</fullName>
    </submittedName>
</protein>
<accession>A0A517XW26</accession>
<reference evidence="2 3" key="1">
    <citation type="submission" date="2019-02" db="EMBL/GenBank/DDBJ databases">
        <title>Deep-cultivation of Planctomycetes and their phenomic and genomic characterization uncovers novel biology.</title>
        <authorList>
            <person name="Wiegand S."/>
            <person name="Jogler M."/>
            <person name="Boedeker C."/>
            <person name="Pinto D."/>
            <person name="Vollmers J."/>
            <person name="Rivas-Marin E."/>
            <person name="Kohn T."/>
            <person name="Peeters S.H."/>
            <person name="Heuer A."/>
            <person name="Rast P."/>
            <person name="Oberbeckmann S."/>
            <person name="Bunk B."/>
            <person name="Jeske O."/>
            <person name="Meyerdierks A."/>
            <person name="Storesund J.E."/>
            <person name="Kallscheuer N."/>
            <person name="Luecker S."/>
            <person name="Lage O.M."/>
            <person name="Pohl T."/>
            <person name="Merkel B.J."/>
            <person name="Hornburger P."/>
            <person name="Mueller R.-W."/>
            <person name="Bruemmer F."/>
            <person name="Labrenz M."/>
            <person name="Spormann A.M."/>
            <person name="Op den Camp H."/>
            <person name="Overmann J."/>
            <person name="Amann R."/>
            <person name="Jetten M.S.M."/>
            <person name="Mascher T."/>
            <person name="Medema M.H."/>
            <person name="Devos D.P."/>
            <person name="Kaster A.-K."/>
            <person name="Ovreas L."/>
            <person name="Rohde M."/>
            <person name="Galperin M.Y."/>
            <person name="Jogler C."/>
        </authorList>
    </citation>
    <scope>NUCLEOTIDE SEQUENCE [LARGE SCALE GENOMIC DNA]</scope>
    <source>
        <strain evidence="2 3">ETA_A1</strain>
    </source>
</reference>
<dbReference type="OrthoDB" id="290638at2"/>
<dbReference type="RefSeq" id="WP_145240878.1">
    <property type="nucleotide sequence ID" value="NZ_CP036273.1"/>
</dbReference>
<gene>
    <name evidence="2" type="ORF">ETAA1_36950</name>
</gene>
<dbReference type="EMBL" id="CP036273">
    <property type="protein sequence ID" value="QDU21722.1"/>
    <property type="molecule type" value="Genomic_DNA"/>
</dbReference>
<proteinExistence type="predicted"/>
<sequence length="166" mass="18164">MLQVEPKPRVRDDEKPRAVPETMHDREECGQEVASDLTLGGMTVFLSVAGKGINLLAAGMTLKATMPVRIVADTEGKKLKLKPDDAKLLSEAGGVIAFLLGEPDDRERFYLPIDRFLAKATLRDGRHTLEFEPNVKWLMAYEGHAGVKKAFAPLIKKAVPKVEAGG</sequence>
<evidence type="ECO:0000256" key="1">
    <source>
        <dbReference type="SAM" id="MobiDB-lite"/>
    </source>
</evidence>
<feature type="region of interest" description="Disordered" evidence="1">
    <location>
        <begin position="1"/>
        <end position="28"/>
    </location>
</feature>
<dbReference type="Proteomes" id="UP000319576">
    <property type="component" value="Chromosome"/>
</dbReference>
<name>A0A517XW26_9BACT</name>
<evidence type="ECO:0000313" key="2">
    <source>
        <dbReference type="EMBL" id="QDU21722.1"/>
    </source>
</evidence>
<organism evidence="2 3">
    <name type="scientific">Urbifossiella limnaea</name>
    <dbReference type="NCBI Taxonomy" id="2528023"/>
    <lineage>
        <taxon>Bacteria</taxon>
        <taxon>Pseudomonadati</taxon>
        <taxon>Planctomycetota</taxon>
        <taxon>Planctomycetia</taxon>
        <taxon>Gemmatales</taxon>
        <taxon>Gemmataceae</taxon>
        <taxon>Urbifossiella</taxon>
    </lineage>
</organism>
<dbReference type="KEGG" id="uli:ETAA1_36950"/>
<evidence type="ECO:0000313" key="3">
    <source>
        <dbReference type="Proteomes" id="UP000319576"/>
    </source>
</evidence>
<dbReference type="AlphaFoldDB" id="A0A517XW26"/>